<dbReference type="Gene3D" id="1.10.1660.10">
    <property type="match status" value="1"/>
</dbReference>
<dbReference type="SUPFAM" id="SSF46955">
    <property type="entry name" value="Putative DNA-binding domain"/>
    <property type="match status" value="1"/>
</dbReference>
<name>A0A939PFP6_9ACTN</name>
<feature type="domain" description="HTH merR-type" evidence="1">
    <location>
        <begin position="9"/>
        <end position="57"/>
    </location>
</feature>
<dbReference type="InterPro" id="IPR009061">
    <property type="entry name" value="DNA-bd_dom_put_sf"/>
</dbReference>
<dbReference type="AlphaFoldDB" id="A0A939PFP6"/>
<dbReference type="GO" id="GO:0003677">
    <property type="term" value="F:DNA binding"/>
    <property type="evidence" value="ECO:0007669"/>
    <property type="project" value="InterPro"/>
</dbReference>
<dbReference type="NCBIfam" id="TIGR01764">
    <property type="entry name" value="excise"/>
    <property type="match status" value="1"/>
</dbReference>
<gene>
    <name evidence="2" type="ORF">J4573_32240</name>
</gene>
<reference evidence="2" key="1">
    <citation type="submission" date="2021-03" db="EMBL/GenBank/DDBJ databases">
        <authorList>
            <person name="Kanchanasin P."/>
            <person name="Saeng-In P."/>
            <person name="Phongsopitanun W."/>
            <person name="Yuki M."/>
            <person name="Kudo T."/>
            <person name="Ohkuma M."/>
            <person name="Tanasupawat S."/>
        </authorList>
    </citation>
    <scope>NUCLEOTIDE SEQUENCE</scope>
    <source>
        <strain evidence="2">GKU 128</strain>
    </source>
</reference>
<dbReference type="EMBL" id="JAGEOJ010000014">
    <property type="protein sequence ID" value="MBO2451796.1"/>
    <property type="molecule type" value="Genomic_DNA"/>
</dbReference>
<dbReference type="InterPro" id="IPR000551">
    <property type="entry name" value="MerR-type_HTH_dom"/>
</dbReference>
<organism evidence="2 3">
    <name type="scientific">Actinomadura barringtoniae</name>
    <dbReference type="NCBI Taxonomy" id="1427535"/>
    <lineage>
        <taxon>Bacteria</taxon>
        <taxon>Bacillati</taxon>
        <taxon>Actinomycetota</taxon>
        <taxon>Actinomycetes</taxon>
        <taxon>Streptosporangiales</taxon>
        <taxon>Thermomonosporaceae</taxon>
        <taxon>Actinomadura</taxon>
    </lineage>
</organism>
<evidence type="ECO:0000259" key="1">
    <source>
        <dbReference type="PROSITE" id="PS50937"/>
    </source>
</evidence>
<dbReference type="RefSeq" id="WP_208259698.1">
    <property type="nucleotide sequence ID" value="NZ_JAGEOJ010000014.1"/>
</dbReference>
<dbReference type="InterPro" id="IPR041657">
    <property type="entry name" value="HTH_17"/>
</dbReference>
<evidence type="ECO:0000313" key="3">
    <source>
        <dbReference type="Proteomes" id="UP000669179"/>
    </source>
</evidence>
<dbReference type="InterPro" id="IPR010093">
    <property type="entry name" value="SinI_DNA-bd"/>
</dbReference>
<comment type="caution">
    <text evidence="2">The sequence shown here is derived from an EMBL/GenBank/DDBJ whole genome shotgun (WGS) entry which is preliminary data.</text>
</comment>
<accession>A0A939PFP6</accession>
<dbReference type="GO" id="GO:0006355">
    <property type="term" value="P:regulation of DNA-templated transcription"/>
    <property type="evidence" value="ECO:0007669"/>
    <property type="project" value="InterPro"/>
</dbReference>
<sequence length="57" mass="6450">MPDDAAPELLTAKEVAKIFRVSPSAVVLWANQGLLPHVRTPGGRLRFRREDVERLLR</sequence>
<dbReference type="CDD" id="cd04762">
    <property type="entry name" value="HTH_MerR-trunc"/>
    <property type="match status" value="1"/>
</dbReference>
<dbReference type="Proteomes" id="UP000669179">
    <property type="component" value="Unassembled WGS sequence"/>
</dbReference>
<evidence type="ECO:0000313" key="2">
    <source>
        <dbReference type="EMBL" id="MBO2451796.1"/>
    </source>
</evidence>
<proteinExistence type="predicted"/>
<dbReference type="Pfam" id="PF12728">
    <property type="entry name" value="HTH_17"/>
    <property type="match status" value="1"/>
</dbReference>
<protein>
    <submittedName>
        <fullName evidence="2">Helix-turn-helix domain-containing protein</fullName>
    </submittedName>
</protein>
<dbReference type="PROSITE" id="PS50937">
    <property type="entry name" value="HTH_MERR_2"/>
    <property type="match status" value="1"/>
</dbReference>
<keyword evidence="3" id="KW-1185">Reference proteome</keyword>